<keyword evidence="1" id="KW-0614">Plasmid</keyword>
<dbReference type="AlphaFoldDB" id="D3PEV2"/>
<dbReference type="OrthoDB" id="5405941at2"/>
<proteinExistence type="predicted"/>
<name>D3PEV2_DEFDS</name>
<reference evidence="1 2" key="1">
    <citation type="journal article" date="2010" name="DNA Res.">
        <title>Bacterial lifestyle in a deep-sea hydrothermal vent chimney revealed by the genome sequence of the thermophilic bacterium Deferribacter desulfuricans SSM1.</title>
        <authorList>
            <person name="Takaki Y."/>
            <person name="Shimamura S."/>
            <person name="Nakagawa S."/>
            <person name="Fukuhara Y."/>
            <person name="Horikawa H."/>
            <person name="Ankai A."/>
            <person name="Harada T."/>
            <person name="Hosoyama A."/>
            <person name="Oguchi A."/>
            <person name="Fukui S."/>
            <person name="Fujita N."/>
            <person name="Takami H."/>
            <person name="Takai K."/>
        </authorList>
    </citation>
    <scope>NUCLEOTIDE SEQUENCE [LARGE SCALE GENOMIC DNA]</scope>
    <source>
        <strain evidence="2">DSM 14783 / JCM 11476 / NBRC 101012 / SSM1</strain>
        <plasmid evidence="2">Plasmid megaplasmid pDF308</plasmid>
    </source>
</reference>
<dbReference type="RefSeq" id="WP_013008970.1">
    <property type="nucleotide sequence ID" value="NC_013940.1"/>
</dbReference>
<dbReference type="eggNOG" id="ENOG503031P">
    <property type="taxonomic scope" value="Bacteria"/>
</dbReference>
<gene>
    <name evidence="1" type="ordered locus">DEFDS_P122</name>
</gene>
<accession>D3PEV2</accession>
<keyword evidence="2" id="KW-1185">Reference proteome</keyword>
<sequence length="135" mass="16519">MKFQYFVFIDKIIKSINKQFPKQCSCGFIFYDVIDFIENTTLPADQNLMICNEHVYEILDLRNCNQCHSTRSIKYLLNNQDKKILLRYIYEDIEKYQMNEDVFLQMFRDTVFNKIKETHNDKQKYYNIKILDNRI</sequence>
<dbReference type="Proteomes" id="UP000001520">
    <property type="component" value="Plasmid megaplasmid pDF308"/>
</dbReference>
<organism evidence="1 2">
    <name type="scientific">Deferribacter desulfuricans (strain DSM 14783 / JCM 11476 / NBRC 101012 / SSM1)</name>
    <dbReference type="NCBI Taxonomy" id="639282"/>
    <lineage>
        <taxon>Bacteria</taxon>
        <taxon>Pseudomonadati</taxon>
        <taxon>Deferribacterota</taxon>
        <taxon>Deferribacteres</taxon>
        <taxon>Deferribacterales</taxon>
        <taxon>Deferribacteraceae</taxon>
        <taxon>Deferribacter</taxon>
    </lineage>
</organism>
<dbReference type="KEGG" id="ddf:DEFDS_P122"/>
<geneLocation type="plasmid" evidence="1 2">
    <name>megaplasmid pDF308</name>
</geneLocation>
<dbReference type="HOGENOM" id="CLU_1945202_0_0_0"/>
<dbReference type="EMBL" id="AP011530">
    <property type="protein sequence ID" value="BAI81744.1"/>
    <property type="molecule type" value="Genomic_DNA"/>
</dbReference>
<protein>
    <submittedName>
        <fullName evidence="1">Uncharacterized protein</fullName>
    </submittedName>
</protein>
<evidence type="ECO:0000313" key="2">
    <source>
        <dbReference type="Proteomes" id="UP000001520"/>
    </source>
</evidence>
<evidence type="ECO:0000313" key="1">
    <source>
        <dbReference type="EMBL" id="BAI81744.1"/>
    </source>
</evidence>